<evidence type="ECO:0008006" key="4">
    <source>
        <dbReference type="Google" id="ProtNLM"/>
    </source>
</evidence>
<dbReference type="EMBL" id="JARBHB010000017">
    <property type="protein sequence ID" value="KAJ8865914.1"/>
    <property type="molecule type" value="Genomic_DNA"/>
</dbReference>
<gene>
    <name evidence="2" type="ORF">PR048_033437</name>
</gene>
<protein>
    <recommendedName>
        <fullName evidence="4">Transposase</fullName>
    </recommendedName>
</protein>
<sequence>MHALRVRAIEEILGAAPERAHTYGPEASVRLLATTCDYLRLPATTRDYLRLLAITCDYLRLPETTRDYLRLLAITCYYTRLPETTCDYLRLLATTCFGNFHDEKQTFRHRIFNNTGEKEPFYTANSSCEGAALAERLDHSPPTGCEPGSIPAGSPADFHEWESCGDDVPLVGGFSRGSPQCTILNSLHLRQNVLTTDKRGGSPDRGDISQLAAANRTHITFIRASRCQSENEYAPHQRNRQAVSSVDRDARVYGRAAANEVRRVLIDVRSNMPGKGREETIVSQRCRGKEKGRGGKKGRKSSNHDASNTFRVDLQRANPRRWLKLSPGRKAFALRATANSRTRDTVSPRWCNFRCGFPEEEKKVPLNPLKAVHVRSSAGMKGRGKREIPGVTRPGIEPGSPWWEASRLTAQPPELDTISAYTRQQAKPKWINRVLLERASQKQSSDTHKTPCDGVKRCRERKIYFKAPERVNPLSAEDEEVFKHLPLQAGAINHGANFPALTSVNYDECSCRSRETRPWRPSVGQSGTRNSSRMPNGESEPHASEQEYSLFTIINLRKMSLLLPAYILTGALTGMRPVKLVTMDGKRAGFERQNYYISVERTAENAGPANIGTFLDNYNKLQADSASSAQMAASRSALRRSTHVEGREEWPGSLRVVVGAVGDCPGARSVARRCATTSYLGAARPECETRAGMKRVGETGEPRENPWTSRIVRHDSHARKSGVYPAGNRTRSSTVDHVTLTVAFLWGTSMLGRCAEDGYGVYLIFNLWTRVPIALTTRPNQPPVSNGGTIRTISITYANDVTLTCAEVSRKTRWKDRFGRRRGFLPERRLIDSASLPPLEGAANLRRRTRDWSIGNILVPLGDWCAVGIISEQSSVTFKMLGRWSAQVPPGALPTGRLSTSVDLCFTAFGVGPLVFVRGSMNTEAYCNILDNEMLPTLWRFYGMDPCYFQDDNARCHVSRATMQWYAANNVRQLDWPTQSSDLNPIRTSLGRVGSPGEGSSGAAKIHCSTHGMVARAMATNPRGCPANTRREHARQGGCCYSRKRWPYEIITG</sequence>
<reference evidence="2 3" key="1">
    <citation type="submission" date="2023-02" db="EMBL/GenBank/DDBJ databases">
        <title>LHISI_Scaffold_Assembly.</title>
        <authorList>
            <person name="Stuart O.P."/>
            <person name="Cleave R."/>
            <person name="Magrath M.J.L."/>
            <person name="Mikheyev A.S."/>
        </authorList>
    </citation>
    <scope>NUCLEOTIDE SEQUENCE [LARGE SCALE GENOMIC DNA]</scope>
    <source>
        <strain evidence="2">Daus_M_001</strain>
        <tissue evidence="2">Leg muscle</tissue>
    </source>
</reference>
<feature type="region of interest" description="Disordered" evidence="1">
    <location>
        <begin position="274"/>
        <end position="307"/>
    </location>
</feature>
<proteinExistence type="predicted"/>
<dbReference type="Gene3D" id="3.30.420.10">
    <property type="entry name" value="Ribonuclease H-like superfamily/Ribonuclease H"/>
    <property type="match status" value="1"/>
</dbReference>
<accession>A0ABQ9G095</accession>
<dbReference type="Proteomes" id="UP001159363">
    <property type="component" value="Chromosome 16"/>
</dbReference>
<feature type="region of interest" description="Disordered" evidence="1">
    <location>
        <begin position="376"/>
        <end position="400"/>
    </location>
</feature>
<organism evidence="2 3">
    <name type="scientific">Dryococelus australis</name>
    <dbReference type="NCBI Taxonomy" id="614101"/>
    <lineage>
        <taxon>Eukaryota</taxon>
        <taxon>Metazoa</taxon>
        <taxon>Ecdysozoa</taxon>
        <taxon>Arthropoda</taxon>
        <taxon>Hexapoda</taxon>
        <taxon>Insecta</taxon>
        <taxon>Pterygota</taxon>
        <taxon>Neoptera</taxon>
        <taxon>Polyneoptera</taxon>
        <taxon>Phasmatodea</taxon>
        <taxon>Verophasmatodea</taxon>
        <taxon>Anareolatae</taxon>
        <taxon>Phasmatidae</taxon>
        <taxon>Eurycanthinae</taxon>
        <taxon>Dryococelus</taxon>
    </lineage>
</organism>
<feature type="compositionally biased region" description="Polar residues" evidence="1">
    <location>
        <begin position="523"/>
        <end position="534"/>
    </location>
</feature>
<evidence type="ECO:0000313" key="3">
    <source>
        <dbReference type="Proteomes" id="UP001159363"/>
    </source>
</evidence>
<evidence type="ECO:0000313" key="2">
    <source>
        <dbReference type="EMBL" id="KAJ8865914.1"/>
    </source>
</evidence>
<keyword evidence="3" id="KW-1185">Reference proteome</keyword>
<name>A0ABQ9G095_9NEOP</name>
<comment type="caution">
    <text evidence="2">The sequence shown here is derived from an EMBL/GenBank/DDBJ whole genome shotgun (WGS) entry which is preliminary data.</text>
</comment>
<dbReference type="InterPro" id="IPR036397">
    <property type="entry name" value="RNaseH_sf"/>
</dbReference>
<evidence type="ECO:0000256" key="1">
    <source>
        <dbReference type="SAM" id="MobiDB-lite"/>
    </source>
</evidence>
<feature type="region of interest" description="Disordered" evidence="1">
    <location>
        <begin position="514"/>
        <end position="544"/>
    </location>
</feature>